<keyword evidence="2" id="KW-0479">Metal-binding</keyword>
<sequence>MIDDVRTVLLTGPCTNDPWLTPFKQRRTAAFVEIHAGGLVGVGETYLGYFFPEAVPLVVEYVKPILLAAETLDVPTLVKRMRTCIAYWGRVGVGTAVLAGIEGALWDLRGKREGVPAHALLGGARHESLPAYATGGPSPWPVSALLEKADFYLGLGFRAFKVASGYLDRDTREEVKADDVVELEAEKVRTLRKHVGQDVGILLDGHMGHRESSDRWTAPVAERVLAAIAPHDVLFFEEPLPYDDLSGYAHLASSAAVRVAGGEQLSTAAEFEPFADRAAFGIAQPDAAWLGINDFLTVASRFPSVAPHAWGAGAAVMQNVHAAFACENTVIVELPPAAGPLHTEVWGDALRLEDGRVLAPDQPGLGVTLTDALKERFPFVAGVEEFSSVPGKVMRS</sequence>
<dbReference type="PANTHER" id="PTHR13794:SF58">
    <property type="entry name" value="MITOCHONDRIAL ENOLASE SUPERFAMILY MEMBER 1"/>
    <property type="match status" value="1"/>
</dbReference>
<dbReference type="InterPro" id="IPR029065">
    <property type="entry name" value="Enolase_C-like"/>
</dbReference>
<keyword evidence="3" id="KW-0460">Magnesium</keyword>
<organism evidence="5 6">
    <name type="scientific">Tenggerimyces flavus</name>
    <dbReference type="NCBI Taxonomy" id="1708749"/>
    <lineage>
        <taxon>Bacteria</taxon>
        <taxon>Bacillati</taxon>
        <taxon>Actinomycetota</taxon>
        <taxon>Actinomycetes</taxon>
        <taxon>Propionibacteriales</taxon>
        <taxon>Nocardioidaceae</taxon>
        <taxon>Tenggerimyces</taxon>
    </lineage>
</organism>
<evidence type="ECO:0000256" key="3">
    <source>
        <dbReference type="ARBA" id="ARBA00022842"/>
    </source>
</evidence>
<dbReference type="InterPro" id="IPR036849">
    <property type="entry name" value="Enolase-like_C_sf"/>
</dbReference>
<comment type="cofactor">
    <cofactor evidence="1">
        <name>Mg(2+)</name>
        <dbReference type="ChEBI" id="CHEBI:18420"/>
    </cofactor>
</comment>
<feature type="domain" description="Mandelate racemase/muconate lactonizing enzyme C-terminal" evidence="4">
    <location>
        <begin position="142"/>
        <end position="258"/>
    </location>
</feature>
<evidence type="ECO:0000313" key="5">
    <source>
        <dbReference type="EMBL" id="MFC3759495.1"/>
    </source>
</evidence>
<dbReference type="InterPro" id="IPR013341">
    <property type="entry name" value="Mandelate_racemase_N_dom"/>
</dbReference>
<dbReference type="SFLD" id="SFLDS00001">
    <property type="entry name" value="Enolase"/>
    <property type="match status" value="1"/>
</dbReference>
<evidence type="ECO:0000256" key="1">
    <source>
        <dbReference type="ARBA" id="ARBA00001946"/>
    </source>
</evidence>
<proteinExistence type="predicted"/>
<evidence type="ECO:0000259" key="4">
    <source>
        <dbReference type="SMART" id="SM00922"/>
    </source>
</evidence>
<gene>
    <name evidence="5" type="ORF">ACFOUW_01470</name>
</gene>
<keyword evidence="6" id="KW-1185">Reference proteome</keyword>
<dbReference type="RefSeq" id="WP_205122120.1">
    <property type="nucleotide sequence ID" value="NZ_JAFBCM010000001.1"/>
</dbReference>
<dbReference type="SUPFAM" id="SSF54826">
    <property type="entry name" value="Enolase N-terminal domain-like"/>
    <property type="match status" value="1"/>
</dbReference>
<dbReference type="EMBL" id="JBHRZH010000001">
    <property type="protein sequence ID" value="MFC3759495.1"/>
    <property type="molecule type" value="Genomic_DNA"/>
</dbReference>
<dbReference type="Pfam" id="PF13378">
    <property type="entry name" value="MR_MLE_C"/>
    <property type="match status" value="1"/>
</dbReference>
<comment type="caution">
    <text evidence="5">The sequence shown here is derived from an EMBL/GenBank/DDBJ whole genome shotgun (WGS) entry which is preliminary data.</text>
</comment>
<dbReference type="InterPro" id="IPR046945">
    <property type="entry name" value="RHMD-like"/>
</dbReference>
<dbReference type="PANTHER" id="PTHR13794">
    <property type="entry name" value="ENOLASE SUPERFAMILY, MANDELATE RACEMASE"/>
    <property type="match status" value="1"/>
</dbReference>
<dbReference type="SUPFAM" id="SSF51604">
    <property type="entry name" value="Enolase C-terminal domain-like"/>
    <property type="match status" value="1"/>
</dbReference>
<protein>
    <submittedName>
        <fullName evidence="5">Mandelate racemase/muconate lactonizing enzyme family protein</fullName>
    </submittedName>
</protein>
<evidence type="ECO:0000313" key="6">
    <source>
        <dbReference type="Proteomes" id="UP001595699"/>
    </source>
</evidence>
<dbReference type="SMART" id="SM00922">
    <property type="entry name" value="MR_MLE"/>
    <property type="match status" value="1"/>
</dbReference>
<dbReference type="Gene3D" id="3.20.20.120">
    <property type="entry name" value="Enolase-like C-terminal domain"/>
    <property type="match status" value="1"/>
</dbReference>
<dbReference type="Gene3D" id="3.30.390.10">
    <property type="entry name" value="Enolase-like, N-terminal domain"/>
    <property type="match status" value="1"/>
</dbReference>
<dbReference type="InterPro" id="IPR013342">
    <property type="entry name" value="Mandelate_racemase_C"/>
</dbReference>
<dbReference type="Pfam" id="PF02746">
    <property type="entry name" value="MR_MLE_N"/>
    <property type="match status" value="1"/>
</dbReference>
<dbReference type="CDD" id="cd03316">
    <property type="entry name" value="MR_like"/>
    <property type="match status" value="1"/>
</dbReference>
<dbReference type="Proteomes" id="UP001595699">
    <property type="component" value="Unassembled WGS sequence"/>
</dbReference>
<evidence type="ECO:0000256" key="2">
    <source>
        <dbReference type="ARBA" id="ARBA00022723"/>
    </source>
</evidence>
<reference evidence="6" key="1">
    <citation type="journal article" date="2019" name="Int. J. Syst. Evol. Microbiol.">
        <title>The Global Catalogue of Microorganisms (GCM) 10K type strain sequencing project: providing services to taxonomists for standard genome sequencing and annotation.</title>
        <authorList>
            <consortium name="The Broad Institute Genomics Platform"/>
            <consortium name="The Broad Institute Genome Sequencing Center for Infectious Disease"/>
            <person name="Wu L."/>
            <person name="Ma J."/>
        </authorList>
    </citation>
    <scope>NUCLEOTIDE SEQUENCE [LARGE SCALE GENOMIC DNA]</scope>
    <source>
        <strain evidence="6">CGMCC 4.7241</strain>
    </source>
</reference>
<dbReference type="InterPro" id="IPR029017">
    <property type="entry name" value="Enolase-like_N"/>
</dbReference>
<name>A0ABV7Y765_9ACTN</name>
<accession>A0ABV7Y765</accession>